<evidence type="ECO:0000256" key="3">
    <source>
        <dbReference type="SAM" id="Phobius"/>
    </source>
</evidence>
<keyword evidence="3" id="KW-0812">Transmembrane</keyword>
<accession>A0A2P6VJQ4</accession>
<keyword evidence="5" id="KW-1185">Reference proteome</keyword>
<evidence type="ECO:0000313" key="4">
    <source>
        <dbReference type="EMBL" id="PSC74290.1"/>
    </source>
</evidence>
<comment type="caution">
    <text evidence="4">The sequence shown here is derived from an EMBL/GenBank/DDBJ whole genome shotgun (WGS) entry which is preliminary data.</text>
</comment>
<dbReference type="Proteomes" id="UP000239649">
    <property type="component" value="Unassembled WGS sequence"/>
</dbReference>
<keyword evidence="3" id="KW-1133">Transmembrane helix</keyword>
<dbReference type="STRING" id="554055.A0A2P6VJQ4"/>
<dbReference type="InterPro" id="IPR043130">
    <property type="entry name" value="CDP-OH_PTrfase_TM_dom"/>
</dbReference>
<dbReference type="GO" id="GO:0008654">
    <property type="term" value="P:phospholipid biosynthetic process"/>
    <property type="evidence" value="ECO:0007669"/>
    <property type="project" value="InterPro"/>
</dbReference>
<dbReference type="InterPro" id="IPR000462">
    <property type="entry name" value="CDP-OH_P_trans"/>
</dbReference>
<evidence type="ECO:0000256" key="1">
    <source>
        <dbReference type="ARBA" id="ARBA00022679"/>
    </source>
</evidence>
<sequence>MALPDGKDAGGSVMQVLLLPPNLVAHVRLALALAAAAAGPSVASLALFAASLLLDAVDGWVARKLGQETSFGAFYDVAIDNLTRALLFWCGAAGAFGSGSGLPPALLGLVPALEGVCLACTHASGGSAWKTGCFRSAPPWVRAVAAGGFRNPAGALAFTGIYGLPLWLHARSCLRPGSLLAAGAWAALLVPARLLAAAVECWLVGRRMRLLLQQDAAARRHPAGDEVAQG</sequence>
<dbReference type="Pfam" id="PF01066">
    <property type="entry name" value="CDP-OH_P_transf"/>
    <property type="match status" value="1"/>
</dbReference>
<evidence type="ECO:0000256" key="2">
    <source>
        <dbReference type="RuleBase" id="RU003750"/>
    </source>
</evidence>
<comment type="similarity">
    <text evidence="2">Belongs to the CDP-alcohol phosphatidyltransferase class-I family.</text>
</comment>
<proteinExistence type="inferred from homology"/>
<reference evidence="4 5" key="1">
    <citation type="journal article" date="2018" name="Plant J.">
        <title>Genome sequences of Chlorella sorokiniana UTEX 1602 and Micractinium conductrix SAG 241.80: implications to maltose excretion by a green alga.</title>
        <authorList>
            <person name="Arriola M.B."/>
            <person name="Velmurugan N."/>
            <person name="Zhang Y."/>
            <person name="Plunkett M.H."/>
            <person name="Hondzo H."/>
            <person name="Barney B.M."/>
        </authorList>
    </citation>
    <scope>NUCLEOTIDE SEQUENCE [LARGE SCALE GENOMIC DNA]</scope>
    <source>
        <strain evidence="4 5">SAG 241.80</strain>
    </source>
</reference>
<dbReference type="PROSITE" id="PS00379">
    <property type="entry name" value="CDP_ALCOHOL_P_TRANSF"/>
    <property type="match status" value="1"/>
</dbReference>
<name>A0A2P6VJQ4_9CHLO</name>
<keyword evidence="3" id="KW-0472">Membrane</keyword>
<gene>
    <name evidence="4" type="ORF">C2E20_2809</name>
</gene>
<protein>
    <submittedName>
        <fullName evidence="4">CDP-diacylglycerol-inositol 3-phosphatidyltransferase</fullName>
    </submittedName>
</protein>
<dbReference type="GO" id="GO:0016780">
    <property type="term" value="F:phosphotransferase activity, for other substituted phosphate groups"/>
    <property type="evidence" value="ECO:0007669"/>
    <property type="project" value="InterPro"/>
</dbReference>
<feature type="transmembrane region" description="Helical" evidence="3">
    <location>
        <begin position="29"/>
        <end position="54"/>
    </location>
</feature>
<dbReference type="Gene3D" id="1.20.120.1760">
    <property type="match status" value="1"/>
</dbReference>
<dbReference type="GO" id="GO:0016020">
    <property type="term" value="C:membrane"/>
    <property type="evidence" value="ECO:0007669"/>
    <property type="project" value="InterPro"/>
</dbReference>
<dbReference type="EMBL" id="LHPF02000005">
    <property type="protein sequence ID" value="PSC74290.1"/>
    <property type="molecule type" value="Genomic_DNA"/>
</dbReference>
<dbReference type="AlphaFoldDB" id="A0A2P6VJQ4"/>
<keyword evidence="1 2" id="KW-0808">Transferase</keyword>
<evidence type="ECO:0000313" key="5">
    <source>
        <dbReference type="Proteomes" id="UP000239649"/>
    </source>
</evidence>
<feature type="transmembrane region" description="Helical" evidence="3">
    <location>
        <begin position="152"/>
        <end position="170"/>
    </location>
</feature>
<feature type="transmembrane region" description="Helical" evidence="3">
    <location>
        <begin position="182"/>
        <end position="204"/>
    </location>
</feature>
<organism evidence="4 5">
    <name type="scientific">Micractinium conductrix</name>
    <dbReference type="NCBI Taxonomy" id="554055"/>
    <lineage>
        <taxon>Eukaryota</taxon>
        <taxon>Viridiplantae</taxon>
        <taxon>Chlorophyta</taxon>
        <taxon>core chlorophytes</taxon>
        <taxon>Trebouxiophyceae</taxon>
        <taxon>Chlorellales</taxon>
        <taxon>Chlorellaceae</taxon>
        <taxon>Chlorella clade</taxon>
        <taxon>Micractinium</taxon>
    </lineage>
</organism>
<dbReference type="InterPro" id="IPR048254">
    <property type="entry name" value="CDP_ALCOHOL_P_TRANSF_CS"/>
</dbReference>
<dbReference type="OrthoDB" id="10251079at2759"/>